<dbReference type="Proteomes" id="UP000004754">
    <property type="component" value="Unassembled WGS sequence"/>
</dbReference>
<gene>
    <name evidence="2" type="ORF">HMP0721_1132</name>
</gene>
<dbReference type="STRING" id="887929.HMP0721_1132"/>
<evidence type="ECO:0000313" key="2">
    <source>
        <dbReference type="EMBL" id="EFV01739.1"/>
    </source>
</evidence>
<sequence>MSLPEKPAADIAAHHQKTQDMPAKKTKTASDYFSDTVCLQF</sequence>
<proteinExistence type="predicted"/>
<name>E6MGJ9_9FIRM</name>
<feature type="region of interest" description="Disordered" evidence="1">
    <location>
        <begin position="1"/>
        <end position="25"/>
    </location>
</feature>
<keyword evidence="3" id="KW-1185">Reference proteome</keyword>
<comment type="caution">
    <text evidence="2">The sequence shown here is derived from an EMBL/GenBank/DDBJ whole genome shotgun (WGS) entry which is preliminary data.</text>
</comment>
<dbReference type="HOGENOM" id="CLU_3275258_0_0_9"/>
<evidence type="ECO:0000313" key="3">
    <source>
        <dbReference type="Proteomes" id="UP000004754"/>
    </source>
</evidence>
<accession>E6MGJ9</accession>
<dbReference type="EMBL" id="AEQN01000016">
    <property type="protein sequence ID" value="EFV01739.1"/>
    <property type="molecule type" value="Genomic_DNA"/>
</dbReference>
<reference evidence="2 3" key="1">
    <citation type="submission" date="2010-12" db="EMBL/GenBank/DDBJ databases">
        <authorList>
            <person name="Muzny D."/>
            <person name="Qin X."/>
            <person name="Deng J."/>
            <person name="Jiang H."/>
            <person name="Liu Y."/>
            <person name="Qu J."/>
            <person name="Song X.-Z."/>
            <person name="Zhang L."/>
            <person name="Thornton R."/>
            <person name="Coyle M."/>
            <person name="Francisco L."/>
            <person name="Jackson L."/>
            <person name="Javaid M."/>
            <person name="Korchina V."/>
            <person name="Kovar C."/>
            <person name="Mata R."/>
            <person name="Mathew T."/>
            <person name="Ngo R."/>
            <person name="Nguyen L."/>
            <person name="Nguyen N."/>
            <person name="Okwuonu G."/>
            <person name="Ongeri F."/>
            <person name="Pham C."/>
            <person name="Simmons D."/>
            <person name="Wilczek-Boney K."/>
            <person name="Hale W."/>
            <person name="Jakkamsetti A."/>
            <person name="Pham P."/>
            <person name="Ruth R."/>
            <person name="San Lucas F."/>
            <person name="Warren J."/>
            <person name="Zhang J."/>
            <person name="Zhao Z."/>
            <person name="Zhou C."/>
            <person name="Zhu D."/>
            <person name="Lee S."/>
            <person name="Bess C."/>
            <person name="Blankenburg K."/>
            <person name="Forbes L."/>
            <person name="Fu Q."/>
            <person name="Gubbala S."/>
            <person name="Hirani K."/>
            <person name="Jayaseelan J.C."/>
            <person name="Lara F."/>
            <person name="Munidasa M."/>
            <person name="Palculict T."/>
            <person name="Patil S."/>
            <person name="Pu L.-L."/>
            <person name="Saada N."/>
            <person name="Tang L."/>
            <person name="Weissenberger G."/>
            <person name="Zhu Y."/>
            <person name="Hemphill L."/>
            <person name="Shang Y."/>
            <person name="Youmans B."/>
            <person name="Ayvaz T."/>
            <person name="Ross M."/>
            <person name="Santibanez J."/>
            <person name="Aqrawi P."/>
            <person name="Gross S."/>
            <person name="Joshi V."/>
            <person name="Fowler G."/>
            <person name="Nazareth L."/>
            <person name="Reid J."/>
            <person name="Worley K."/>
            <person name="Petrosino J."/>
            <person name="Highlander S."/>
            <person name="Gibbs R."/>
        </authorList>
    </citation>
    <scope>NUCLEOTIDE SEQUENCE [LARGE SCALE GENOMIC DNA]</scope>
    <source>
        <strain evidence="2 3">ATCC 23263</strain>
    </source>
</reference>
<dbReference type="AlphaFoldDB" id="E6MGJ9"/>
<evidence type="ECO:0000256" key="1">
    <source>
        <dbReference type="SAM" id="MobiDB-lite"/>
    </source>
</evidence>
<organism evidence="2 3">
    <name type="scientific">Pseudoramibacter alactolyticus ATCC 23263</name>
    <dbReference type="NCBI Taxonomy" id="887929"/>
    <lineage>
        <taxon>Bacteria</taxon>
        <taxon>Bacillati</taxon>
        <taxon>Bacillota</taxon>
        <taxon>Clostridia</taxon>
        <taxon>Eubacteriales</taxon>
        <taxon>Eubacteriaceae</taxon>
        <taxon>Pseudoramibacter</taxon>
    </lineage>
</organism>
<protein>
    <submittedName>
        <fullName evidence="2">Uncharacterized protein</fullName>
    </submittedName>
</protein>